<protein>
    <submittedName>
        <fullName evidence="1">Uncharacterized protein</fullName>
    </submittedName>
</protein>
<dbReference type="AlphaFoldDB" id="L8TXL7"/>
<keyword evidence="2" id="KW-1185">Reference proteome</keyword>
<dbReference type="PROSITE" id="PS51318">
    <property type="entry name" value="TAT"/>
    <property type="match status" value="1"/>
</dbReference>
<dbReference type="Proteomes" id="UP000011189">
    <property type="component" value="Unassembled WGS sequence"/>
</dbReference>
<accession>L8TXL7</accession>
<evidence type="ECO:0000313" key="2">
    <source>
        <dbReference type="Proteomes" id="UP000011189"/>
    </source>
</evidence>
<gene>
    <name evidence="1" type="ORF">G205_01993</name>
</gene>
<reference evidence="2" key="1">
    <citation type="journal article" date="2013" name="Genome Announc.">
        <title>Draft Genome Sequence of the 2-Chloro-4-Nitrophenol-Degrading Bacterium Arthrobacter sp. Strain SJCon.</title>
        <authorList>
            <person name="Vikram S."/>
            <person name="Kumar S."/>
            <person name="Vaidya B."/>
            <person name="Pinnaka A.K."/>
            <person name="Raghava G.P."/>
        </authorList>
    </citation>
    <scope>NUCLEOTIDE SEQUENCE [LARGE SCALE GENOMIC DNA]</scope>
    <source>
        <strain evidence="2">SJCon</strain>
    </source>
</reference>
<name>L8TXL7_9MICC</name>
<proteinExistence type="predicted"/>
<organism evidence="1 2">
    <name type="scientific">Arthrobacter nitrophenolicus</name>
    <dbReference type="NCBI Taxonomy" id="683150"/>
    <lineage>
        <taxon>Bacteria</taxon>
        <taxon>Bacillati</taxon>
        <taxon>Actinomycetota</taxon>
        <taxon>Actinomycetes</taxon>
        <taxon>Micrococcales</taxon>
        <taxon>Micrococcaceae</taxon>
        <taxon>Arthrobacter</taxon>
    </lineage>
</organism>
<sequence>MQEEVVDNENGVSRRRVVAGVAWSLPVIATAIAAPAAAASGTLSLALGQVGSITFTKQGVQGQGQIRHGQGPANLDIQNTTGIAQTITVGIVPAVNSGSVRAGIAIKALDGATVLAPVFDAAYISTASITIAGDQLVSRGVSFQYVEGNGQSAPIAGQVYTFTMTITGTSITPLVIPNITMTI</sequence>
<evidence type="ECO:0000313" key="1">
    <source>
        <dbReference type="EMBL" id="ELT45979.1"/>
    </source>
</evidence>
<comment type="caution">
    <text evidence="1">The sequence shown here is derived from an EMBL/GenBank/DDBJ whole genome shotgun (WGS) entry which is preliminary data.</text>
</comment>
<dbReference type="InterPro" id="IPR006311">
    <property type="entry name" value="TAT_signal"/>
</dbReference>
<dbReference type="PATRIC" id="fig|683150.5.peg.397"/>
<dbReference type="EMBL" id="AOFD01000003">
    <property type="protein sequence ID" value="ELT45979.1"/>
    <property type="molecule type" value="Genomic_DNA"/>
</dbReference>